<proteinExistence type="predicted"/>
<evidence type="ECO:0000313" key="2">
    <source>
        <dbReference type="Proteomes" id="UP000430345"/>
    </source>
</evidence>
<gene>
    <name evidence="1" type="ORF">GBZ86_10360</name>
</gene>
<name>A0A6I1MMC8_9CLOT</name>
<dbReference type="EMBL" id="WHJC01000162">
    <property type="protein sequence ID" value="MPQ44164.1"/>
    <property type="molecule type" value="Genomic_DNA"/>
</dbReference>
<dbReference type="InterPro" id="IPR003772">
    <property type="entry name" value="YceD"/>
</dbReference>
<accession>A0A6I1MMC8</accession>
<sequence length="164" mass="18775">MKLKFSELCSKRERKKALDLCLDLKKIQFEHDEFGVLEPLKFNGEIKTNYDVIIISGKITGKIEMACSRCLKHFSYDICNDINEKFTNNSNQEEDSIILVEGDELDITEIIVNNVISTLPIKKLCDENCKGLCHECGTDLNVHICNCNTQDVDIRLAKLKDLFK</sequence>
<dbReference type="Proteomes" id="UP000430345">
    <property type="component" value="Unassembled WGS sequence"/>
</dbReference>
<dbReference type="RefSeq" id="WP_152890399.1">
    <property type="nucleotide sequence ID" value="NZ_WHJC01000162.1"/>
</dbReference>
<comment type="caution">
    <text evidence="1">The sequence shown here is derived from an EMBL/GenBank/DDBJ whole genome shotgun (WGS) entry which is preliminary data.</text>
</comment>
<evidence type="ECO:0000313" key="1">
    <source>
        <dbReference type="EMBL" id="MPQ44164.1"/>
    </source>
</evidence>
<dbReference type="PANTHER" id="PTHR34374:SF1">
    <property type="entry name" value="LARGE RIBOSOMAL RNA SUBUNIT ACCUMULATION PROTEIN YCED HOMOLOG 1, CHLOROPLASTIC"/>
    <property type="match status" value="1"/>
</dbReference>
<keyword evidence="2" id="KW-1185">Reference proteome</keyword>
<dbReference type="OrthoDB" id="9790372at2"/>
<dbReference type="Pfam" id="PF02620">
    <property type="entry name" value="YceD"/>
    <property type="match status" value="1"/>
</dbReference>
<organism evidence="1 2">
    <name type="scientific">Clostridium tarantellae</name>
    <dbReference type="NCBI Taxonomy" id="39493"/>
    <lineage>
        <taxon>Bacteria</taxon>
        <taxon>Bacillati</taxon>
        <taxon>Bacillota</taxon>
        <taxon>Clostridia</taxon>
        <taxon>Eubacteriales</taxon>
        <taxon>Clostridiaceae</taxon>
        <taxon>Clostridium</taxon>
    </lineage>
</organism>
<dbReference type="AlphaFoldDB" id="A0A6I1MMC8"/>
<protein>
    <submittedName>
        <fullName evidence="1">DUF177 domain-containing protein</fullName>
    </submittedName>
</protein>
<dbReference type="PANTHER" id="PTHR34374">
    <property type="entry name" value="LARGE RIBOSOMAL RNA SUBUNIT ACCUMULATION PROTEIN YCED HOMOLOG 1, CHLOROPLASTIC"/>
    <property type="match status" value="1"/>
</dbReference>
<reference evidence="1 2" key="1">
    <citation type="submission" date="2019-10" db="EMBL/GenBank/DDBJ databases">
        <title>The Genome Sequence of Clostridium tarantellae Isolated from Fish Brain.</title>
        <authorList>
            <person name="Bano L."/>
            <person name="Kiel M."/>
            <person name="Sales G."/>
            <person name="Doxey A.C."/>
            <person name="Mansfield M.J."/>
            <person name="Schiavone M."/>
            <person name="Rossetto O."/>
            <person name="Pirazzini M."/>
            <person name="Dobrindt U."/>
            <person name="Montecucco C."/>
        </authorList>
    </citation>
    <scope>NUCLEOTIDE SEQUENCE [LARGE SCALE GENOMIC DNA]</scope>
    <source>
        <strain evidence="1 2">DSM 3997</strain>
    </source>
</reference>